<dbReference type="AlphaFoldDB" id="A0A495XK20"/>
<evidence type="ECO:0000256" key="1">
    <source>
        <dbReference type="SAM" id="Phobius"/>
    </source>
</evidence>
<reference evidence="2 3" key="1">
    <citation type="submission" date="2018-10" db="EMBL/GenBank/DDBJ databases">
        <title>Sequencing the genomes of 1000 actinobacteria strains.</title>
        <authorList>
            <person name="Klenk H.-P."/>
        </authorList>
    </citation>
    <scope>NUCLEOTIDE SEQUENCE [LARGE SCALE GENOMIC DNA]</scope>
    <source>
        <strain evidence="2 3">DSM 43911</strain>
    </source>
</reference>
<feature type="transmembrane region" description="Helical" evidence="1">
    <location>
        <begin position="55"/>
        <end position="74"/>
    </location>
</feature>
<comment type="caution">
    <text evidence="2">The sequence shown here is derived from an EMBL/GenBank/DDBJ whole genome shotgun (WGS) entry which is preliminary data.</text>
</comment>
<keyword evidence="1" id="KW-0812">Transmembrane</keyword>
<keyword evidence="1" id="KW-1133">Transmembrane helix</keyword>
<gene>
    <name evidence="2" type="ORF">DFJ66_7805</name>
</gene>
<dbReference type="EMBL" id="RBXR01000001">
    <property type="protein sequence ID" value="RKT74447.1"/>
    <property type="molecule type" value="Genomic_DNA"/>
</dbReference>
<evidence type="ECO:0000313" key="2">
    <source>
        <dbReference type="EMBL" id="RKT74447.1"/>
    </source>
</evidence>
<dbReference type="OrthoDB" id="4097342at2"/>
<sequence length="81" mass="8643">MLWHELNATAGEPARKQVEDARMGVDFLISLISGHLHVVVAAAIGLAADVASRPWLAVATIVSLPPLAAVWYRLAVEATDE</sequence>
<proteinExistence type="predicted"/>
<dbReference type="RefSeq" id="WP_121229139.1">
    <property type="nucleotide sequence ID" value="NZ_JBIUBA010000003.1"/>
</dbReference>
<accession>A0A495XK20</accession>
<dbReference type="Proteomes" id="UP000272729">
    <property type="component" value="Unassembled WGS sequence"/>
</dbReference>
<organism evidence="2 3">
    <name type="scientific">Saccharothrix variisporea</name>
    <dbReference type="NCBI Taxonomy" id="543527"/>
    <lineage>
        <taxon>Bacteria</taxon>
        <taxon>Bacillati</taxon>
        <taxon>Actinomycetota</taxon>
        <taxon>Actinomycetes</taxon>
        <taxon>Pseudonocardiales</taxon>
        <taxon>Pseudonocardiaceae</taxon>
        <taxon>Saccharothrix</taxon>
    </lineage>
</organism>
<feature type="transmembrane region" description="Helical" evidence="1">
    <location>
        <begin position="27"/>
        <end position="48"/>
    </location>
</feature>
<keyword evidence="1" id="KW-0472">Membrane</keyword>
<name>A0A495XK20_9PSEU</name>
<protein>
    <submittedName>
        <fullName evidence="2">Uncharacterized protein</fullName>
    </submittedName>
</protein>
<keyword evidence="3" id="KW-1185">Reference proteome</keyword>
<evidence type="ECO:0000313" key="3">
    <source>
        <dbReference type="Proteomes" id="UP000272729"/>
    </source>
</evidence>